<feature type="compositionally biased region" description="Basic and acidic residues" evidence="9">
    <location>
        <begin position="1547"/>
        <end position="1559"/>
    </location>
</feature>
<comment type="similarity">
    <text evidence="2">Belongs to the glycosyl hydrolase 81 family.</text>
</comment>
<feature type="compositionally biased region" description="Acidic residues" evidence="9">
    <location>
        <begin position="1516"/>
        <end position="1546"/>
    </location>
</feature>
<evidence type="ECO:0000256" key="6">
    <source>
        <dbReference type="ARBA" id="ARBA00023295"/>
    </source>
</evidence>
<dbReference type="GO" id="GO:0071555">
    <property type="term" value="P:cell wall organization"/>
    <property type="evidence" value="ECO:0007669"/>
    <property type="project" value="UniProtKB-KW"/>
</dbReference>
<dbReference type="InterPro" id="IPR040720">
    <property type="entry name" value="GH81_C"/>
</dbReference>
<dbReference type="Gene3D" id="2.70.98.30">
    <property type="entry name" value="Golgi alpha-mannosidase II, domain 4"/>
    <property type="match status" value="1"/>
</dbReference>
<gene>
    <name evidence="13" type="ORF">GRF29_96g417802</name>
</gene>
<keyword evidence="14" id="KW-1185">Reference proteome</keyword>
<keyword evidence="8" id="KW-0624">Polysaccharide degradation</keyword>
<evidence type="ECO:0000259" key="11">
    <source>
        <dbReference type="Pfam" id="PF03639"/>
    </source>
</evidence>
<dbReference type="PROSITE" id="PS52008">
    <property type="entry name" value="GH81"/>
    <property type="match status" value="1"/>
</dbReference>
<dbReference type="SUPFAM" id="SSF48208">
    <property type="entry name" value="Six-hairpin glycosidases"/>
    <property type="match status" value="1"/>
</dbReference>
<evidence type="ECO:0000259" key="12">
    <source>
        <dbReference type="Pfam" id="PF17652"/>
    </source>
</evidence>
<evidence type="ECO:0000256" key="1">
    <source>
        <dbReference type="ARBA" id="ARBA00000382"/>
    </source>
</evidence>
<feature type="region of interest" description="Disordered" evidence="9">
    <location>
        <begin position="1462"/>
        <end position="1565"/>
    </location>
</feature>
<evidence type="ECO:0000259" key="10">
    <source>
        <dbReference type="Pfam" id="PF00723"/>
    </source>
</evidence>
<dbReference type="Pfam" id="PF00723">
    <property type="entry name" value="Glyco_hydro_15"/>
    <property type="match status" value="1"/>
</dbReference>
<keyword evidence="4" id="KW-0378">Hydrolase</keyword>
<comment type="catalytic activity">
    <reaction evidence="1">
        <text>Hydrolysis of (1-&gt;3)-beta-D-glucosidic linkages in (1-&gt;3)-beta-D-glucans.</text>
        <dbReference type="EC" id="3.2.1.39"/>
    </reaction>
</comment>
<dbReference type="GO" id="GO:0042973">
    <property type="term" value="F:glucan endo-1,3-beta-D-glucosidase activity"/>
    <property type="evidence" value="ECO:0007669"/>
    <property type="project" value="UniProtKB-EC"/>
</dbReference>
<dbReference type="EMBL" id="WVTA01000008">
    <property type="protein sequence ID" value="KAK3207786.1"/>
    <property type="molecule type" value="Genomic_DNA"/>
</dbReference>
<feature type="domain" description="GH15-like" evidence="10">
    <location>
        <begin position="228"/>
        <end position="605"/>
    </location>
</feature>
<evidence type="ECO:0000256" key="7">
    <source>
        <dbReference type="ARBA" id="ARBA00023316"/>
    </source>
</evidence>
<keyword evidence="5" id="KW-0119">Carbohydrate metabolism</keyword>
<dbReference type="InterPro" id="IPR011613">
    <property type="entry name" value="GH15-like"/>
</dbReference>
<keyword evidence="6" id="KW-0326">Glycosidase</keyword>
<reference evidence="13 14" key="1">
    <citation type="submission" date="2021-02" db="EMBL/GenBank/DDBJ databases">
        <title>Genome assembly of Pseudopithomyces chartarum.</title>
        <authorList>
            <person name="Jauregui R."/>
            <person name="Singh J."/>
            <person name="Voisey C."/>
        </authorList>
    </citation>
    <scope>NUCLEOTIDE SEQUENCE [LARGE SCALE GENOMIC DNA]</scope>
    <source>
        <strain evidence="13 14">AGR01</strain>
    </source>
</reference>
<keyword evidence="7" id="KW-0961">Cell wall biogenesis/degradation</keyword>
<evidence type="ECO:0000256" key="3">
    <source>
        <dbReference type="ARBA" id="ARBA00012780"/>
    </source>
</evidence>
<dbReference type="FunFam" id="2.70.98.30:FF:000006">
    <property type="entry name" value="Endo-1,3-beta-glucanase Engl1"/>
    <property type="match status" value="1"/>
</dbReference>
<name>A0AAN6RFS5_9PLEO</name>
<comment type="caution">
    <text evidence="13">The sequence shown here is derived from an EMBL/GenBank/DDBJ whole genome shotgun (WGS) entry which is preliminary data.</text>
</comment>
<dbReference type="GO" id="GO:0009986">
    <property type="term" value="C:cell surface"/>
    <property type="evidence" value="ECO:0007669"/>
    <property type="project" value="TreeGrafter"/>
</dbReference>
<organism evidence="13 14">
    <name type="scientific">Pseudopithomyces chartarum</name>
    <dbReference type="NCBI Taxonomy" id="1892770"/>
    <lineage>
        <taxon>Eukaryota</taxon>
        <taxon>Fungi</taxon>
        <taxon>Dikarya</taxon>
        <taxon>Ascomycota</taxon>
        <taxon>Pezizomycotina</taxon>
        <taxon>Dothideomycetes</taxon>
        <taxon>Pleosporomycetidae</taxon>
        <taxon>Pleosporales</taxon>
        <taxon>Massarineae</taxon>
        <taxon>Didymosphaeriaceae</taxon>
        <taxon>Pseudopithomyces</taxon>
    </lineage>
</organism>
<dbReference type="PANTHER" id="PTHR31983">
    <property type="entry name" value="ENDO-1,3(4)-BETA-GLUCANASE 1"/>
    <property type="match status" value="1"/>
</dbReference>
<dbReference type="InterPro" id="IPR012341">
    <property type="entry name" value="6hp_glycosidase-like_sf"/>
</dbReference>
<evidence type="ECO:0000313" key="13">
    <source>
        <dbReference type="EMBL" id="KAK3207786.1"/>
    </source>
</evidence>
<dbReference type="InterPro" id="IPR040451">
    <property type="entry name" value="GH81_N"/>
</dbReference>
<protein>
    <recommendedName>
        <fullName evidence="3">glucan endo-1,3-beta-D-glucosidase</fullName>
        <ecNumber evidence="3">3.2.1.39</ecNumber>
    </recommendedName>
</protein>
<feature type="domain" description="Glycosyl hydrolase family 81 C-terminal" evidence="12">
    <location>
        <begin position="1080"/>
        <end position="1427"/>
    </location>
</feature>
<dbReference type="GO" id="GO:0000272">
    <property type="term" value="P:polysaccharide catabolic process"/>
    <property type="evidence" value="ECO:0007669"/>
    <property type="project" value="UniProtKB-KW"/>
</dbReference>
<evidence type="ECO:0000256" key="5">
    <source>
        <dbReference type="ARBA" id="ARBA00023277"/>
    </source>
</evidence>
<feature type="domain" description="Glycosyl hydrolase family 81 N-terminal" evidence="11">
    <location>
        <begin position="744"/>
        <end position="1062"/>
    </location>
</feature>
<evidence type="ECO:0000313" key="14">
    <source>
        <dbReference type="Proteomes" id="UP001280581"/>
    </source>
</evidence>
<dbReference type="Pfam" id="PF03639">
    <property type="entry name" value="Glyco_hydro_81"/>
    <property type="match status" value="1"/>
</dbReference>
<proteinExistence type="inferred from homology"/>
<dbReference type="Gene3D" id="1.10.287.1170">
    <property type="entry name" value="glycoside hydrolase family 81 endo-[beta] glucanase"/>
    <property type="match status" value="1"/>
</dbReference>
<dbReference type="Gene3D" id="1.50.10.10">
    <property type="match status" value="1"/>
</dbReference>
<dbReference type="Pfam" id="PF17652">
    <property type="entry name" value="Glyco_hydro81C"/>
    <property type="match status" value="1"/>
</dbReference>
<evidence type="ECO:0000256" key="2">
    <source>
        <dbReference type="ARBA" id="ARBA00010730"/>
    </source>
</evidence>
<feature type="compositionally biased region" description="Polar residues" evidence="9">
    <location>
        <begin position="1466"/>
        <end position="1482"/>
    </location>
</feature>
<dbReference type="GO" id="GO:0052861">
    <property type="term" value="F:endo-1,3(4)-beta-glucanase activity"/>
    <property type="evidence" value="ECO:0007669"/>
    <property type="project" value="InterPro"/>
</dbReference>
<sequence length="1578" mass="175344">MLDKDKGGHFSISPRPGHLCTTKQQYLPSSNILQTRHLHEDGVMNVIDFFPRPNSKANDAAYHEKVVHGKQKGEVCNTGDERSDLKKWLVRRVECMRGEVDVEIELFPAFNYGQDAHTIDIGTDQQDATLRSENLSLKFIATVDGGDESGVERPNVVLRKTPSSNHLGDGIIAQFRLYEGQSVSFILCDHKDLEPSTITNVMIDEAQTTTHKFWARWISQSKYHGRWEDVVTRSLFILKMLTYEPTGAIVAAPTFSLPEDFGGGRNWDYRFSWVRDSSFTIYIFLRMGFMHEAEAYTSFIFQRIAEAKAKKGALPIMFTIRGETDIPETELSHFEGYRSSQPVRIGNGAADHIQLDIYGELMDGIYLANKFGKPTSYDQWLSVREITDYVCQIWKDKDMSIWEVRNQKQNFVYSKIMLWVAVDRALRLAEKRCFPCPRRAEWYRVRDEIMEDVMEKGYNHELGAFIQSYENKEMLDSAVLIAPLVFFVSPSDPRFLGTLDHILKPPEKGGLTSTGLVYRYNSAKSDDGVGGREGAFSMCTFWLVEALTRAGAYESKYLPQAVTIFENILSFGNHLHMFSEEIARSGEQLGNTPQAFSHLALISAAFNLDRTLGGSDLLEDYQSTLIHGLPARDEAHDVYINRAISILSDIGVTTVYSSAMPTLQSASMSETPTLTGVIQTSLPDPGFSPEPIKTFSLESTQTLAPIDGTLKPGPTEPLDSAKGNVFVPMATGVPPQQVTSRDDHPVKKVNIIDRDVPIETNKFYANLFLGNQTSAIWTQPYSLVWAKGAGKTWGMTVSHVERKQLAFGPDGQNPPRYFIAPVGIQQIVMSAKELGVDTVLSTEELTGFSAYANLAPSVNANPIISFPLVQGMGFVTGLYNKAKPQLNSGVFFRTLNYVEQLNGITFKYQITLEDDTHWLLYATPVGSQGAPPFMLKNNKLIEGPDGFVGSIQIAKNPADEEGEKVYDSTAGAFATNATISGTVDGDSGSYTLEWGKDGVKNQTLLMFTLPHQMESFDQASKDALTKIELVTTTKGYAKAVVADKITMVESELPASIGFGPWVPDKSGGGSGSENLELNPGALKLVQSSGAVELGQNFTAQTNLDSMYYSGKGLAKFAGIIYTVQTMGKDTELAAAGLVKLKDAIKTFIDNKQVVPLVYDDVWKGVVSSASYGGDLGQDFGNTLYNDHHFHYGYFVYTAAVIGHLDPAWLEEGSNKAWVNMLVRDFANPSDSDPYFPFQRSFDWYMCHSWAKGLADSGDGKDQESTSEDTFATYALKMWGKTLGDPYMEGRANLQLACQRRSLKNYFLLEDDNQVQPKQFVPNKVAGILFDNKVDHTTYFGAKPEMIQGIQMIPINPSSAYTRRRKFVQEEWDTYFSDGRADKAEGGWKGILYANQILIDPFAALEYFSNPKFDMTSLDGGASRTFYLAYAAVMAGNIPTGSKALGDEYAKMFAGEAEKAGKVKIPCSSSPVQPTPVEQNSETVEPDTMMPSEEAPKAEPVKAPCTTSSTSAAPVEQDSENVEPGPNDDWEWEYDGDNEESDSEWEWEDRTNKNTDHKIGEGCGDDGEWEWTCKRRRKH</sequence>
<dbReference type="Proteomes" id="UP001280581">
    <property type="component" value="Unassembled WGS sequence"/>
</dbReference>
<dbReference type="InterPro" id="IPR008928">
    <property type="entry name" value="6-hairpin_glycosidase_sf"/>
</dbReference>
<dbReference type="InterPro" id="IPR005200">
    <property type="entry name" value="Endo-beta-glucanase"/>
</dbReference>
<evidence type="ECO:0000256" key="4">
    <source>
        <dbReference type="ARBA" id="ARBA00022801"/>
    </source>
</evidence>
<dbReference type="EC" id="3.2.1.39" evidence="3"/>
<evidence type="ECO:0000256" key="9">
    <source>
        <dbReference type="SAM" id="MobiDB-lite"/>
    </source>
</evidence>
<dbReference type="PANTHER" id="PTHR31983:SF0">
    <property type="entry name" value="GLUCAN ENDO-1,3-BETA-D-GLUCOSIDASE 2"/>
    <property type="match status" value="1"/>
</dbReference>
<evidence type="ECO:0000256" key="8">
    <source>
        <dbReference type="ARBA" id="ARBA00023326"/>
    </source>
</evidence>
<accession>A0AAN6RFS5</accession>